<dbReference type="InterPro" id="IPR018490">
    <property type="entry name" value="cNMP-bd_dom_sf"/>
</dbReference>
<evidence type="ECO:0000313" key="18">
    <source>
        <dbReference type="EMBL" id="PRT55455.1"/>
    </source>
</evidence>
<dbReference type="GeneID" id="36516823"/>
<feature type="domain" description="Cyclic nucleotide-binding" evidence="16">
    <location>
        <begin position="717"/>
        <end position="823"/>
    </location>
</feature>
<dbReference type="GO" id="GO:0005789">
    <property type="term" value="C:endoplasmic reticulum membrane"/>
    <property type="evidence" value="ECO:0007669"/>
    <property type="project" value="UniProtKB-SubCell"/>
</dbReference>
<evidence type="ECO:0000259" key="17">
    <source>
        <dbReference type="PROSITE" id="PS51635"/>
    </source>
</evidence>
<comment type="catalytic activity">
    <reaction evidence="14">
        <text>a 1-acyl-sn-glycero-3-phosphocholine + H2O = sn-glycerol 3-phosphocholine + a fatty acid + H(+)</text>
        <dbReference type="Rhea" id="RHEA:15177"/>
        <dbReference type="ChEBI" id="CHEBI:15377"/>
        <dbReference type="ChEBI" id="CHEBI:15378"/>
        <dbReference type="ChEBI" id="CHEBI:16870"/>
        <dbReference type="ChEBI" id="CHEBI:28868"/>
        <dbReference type="ChEBI" id="CHEBI:58168"/>
        <dbReference type="EC" id="3.1.1.5"/>
    </reaction>
</comment>
<evidence type="ECO:0000256" key="5">
    <source>
        <dbReference type="ARBA" id="ARBA00022692"/>
    </source>
</evidence>
<feature type="region of interest" description="Disordered" evidence="15">
    <location>
        <begin position="463"/>
        <end position="488"/>
    </location>
</feature>
<keyword evidence="19" id="KW-1185">Reference proteome</keyword>
<evidence type="ECO:0000256" key="3">
    <source>
        <dbReference type="ARBA" id="ARBA00013274"/>
    </source>
</evidence>
<dbReference type="PROSITE" id="PS51635">
    <property type="entry name" value="PNPLA"/>
    <property type="match status" value="1"/>
</dbReference>
<evidence type="ECO:0000256" key="10">
    <source>
        <dbReference type="ARBA" id="ARBA00022989"/>
    </source>
</evidence>
<evidence type="ECO:0000256" key="1">
    <source>
        <dbReference type="ARBA" id="ARBA00004586"/>
    </source>
</evidence>
<dbReference type="PROSITE" id="PS50042">
    <property type="entry name" value="CNMP_BINDING_3"/>
    <property type="match status" value="2"/>
</dbReference>
<dbReference type="Gene3D" id="2.60.120.10">
    <property type="entry name" value="Jelly Rolls"/>
    <property type="match status" value="3"/>
</dbReference>
<dbReference type="PANTHER" id="PTHR14226">
    <property type="entry name" value="NEUROPATHY TARGET ESTERASE/SWISS CHEESE D.MELANOGASTER"/>
    <property type="match status" value="1"/>
</dbReference>
<evidence type="ECO:0000256" key="4">
    <source>
        <dbReference type="ARBA" id="ARBA00018317"/>
    </source>
</evidence>
<dbReference type="EMBL" id="NDIQ01000021">
    <property type="protein sequence ID" value="PRT55455.1"/>
    <property type="molecule type" value="Genomic_DNA"/>
</dbReference>
<dbReference type="SUPFAM" id="SSF52151">
    <property type="entry name" value="FabD/lysophospholipase-like"/>
    <property type="match status" value="1"/>
</dbReference>
<evidence type="ECO:0000256" key="8">
    <source>
        <dbReference type="ARBA" id="ARBA00022824"/>
    </source>
</evidence>
<keyword evidence="12 14" id="KW-0472">Membrane</keyword>
<dbReference type="InterPro" id="IPR050301">
    <property type="entry name" value="NTE"/>
</dbReference>
<dbReference type="RefSeq" id="XP_024665400.1">
    <property type="nucleotide sequence ID" value="XM_024809632.1"/>
</dbReference>
<evidence type="ECO:0000259" key="16">
    <source>
        <dbReference type="PROSITE" id="PS50042"/>
    </source>
</evidence>
<accession>A0A2T0FKF2</accession>
<keyword evidence="11 13" id="KW-0443">Lipid metabolism</keyword>
<feature type="transmembrane region" description="Helical" evidence="14">
    <location>
        <begin position="39"/>
        <end position="58"/>
    </location>
</feature>
<evidence type="ECO:0000313" key="19">
    <source>
        <dbReference type="Proteomes" id="UP000238350"/>
    </source>
</evidence>
<dbReference type="GO" id="GO:0046470">
    <property type="term" value="P:phosphatidylcholine metabolic process"/>
    <property type="evidence" value="ECO:0007669"/>
    <property type="project" value="InterPro"/>
</dbReference>
<feature type="short sequence motif" description="DGA/G" evidence="13">
    <location>
        <begin position="1235"/>
        <end position="1237"/>
    </location>
</feature>
<evidence type="ECO:0000256" key="14">
    <source>
        <dbReference type="RuleBase" id="RU362043"/>
    </source>
</evidence>
<evidence type="ECO:0000256" key="12">
    <source>
        <dbReference type="ARBA" id="ARBA00023136"/>
    </source>
</evidence>
<evidence type="ECO:0000256" key="6">
    <source>
        <dbReference type="ARBA" id="ARBA00022737"/>
    </source>
</evidence>
<comment type="caution">
    <text evidence="18">The sequence shown here is derived from an EMBL/GenBank/DDBJ whole genome shotgun (WGS) entry which is preliminary data.</text>
</comment>
<comment type="function">
    <text evidence="14">Intracellular phospholipase B that catalyzes the double deacylation of phosphatidylcholine (PC) to glycerophosphocholine (GroPCho). Plays an important role in membrane lipid homeostasis.</text>
</comment>
<gene>
    <name evidence="18" type="ORF">B9G98_03075</name>
</gene>
<evidence type="ECO:0000256" key="7">
    <source>
        <dbReference type="ARBA" id="ARBA00022801"/>
    </source>
</evidence>
<dbReference type="GO" id="GO:0016042">
    <property type="term" value="P:lipid catabolic process"/>
    <property type="evidence" value="ECO:0007669"/>
    <property type="project" value="UniProtKB-UniRule"/>
</dbReference>
<dbReference type="Proteomes" id="UP000238350">
    <property type="component" value="Unassembled WGS sequence"/>
</dbReference>
<organism evidence="18 19">
    <name type="scientific">Wickerhamiella sorbophila</name>
    <dbReference type="NCBI Taxonomy" id="45607"/>
    <lineage>
        <taxon>Eukaryota</taxon>
        <taxon>Fungi</taxon>
        <taxon>Dikarya</taxon>
        <taxon>Ascomycota</taxon>
        <taxon>Saccharomycotina</taxon>
        <taxon>Dipodascomycetes</taxon>
        <taxon>Dipodascales</taxon>
        <taxon>Trichomonascaceae</taxon>
        <taxon>Wickerhamiella</taxon>
    </lineage>
</organism>
<proteinExistence type="inferred from homology"/>
<feature type="region of interest" description="Disordered" evidence="15">
    <location>
        <begin position="238"/>
        <end position="269"/>
    </location>
</feature>
<keyword evidence="8 14" id="KW-0256">Endoplasmic reticulum</keyword>
<keyword evidence="9 13" id="KW-0442">Lipid degradation</keyword>
<dbReference type="InterPro" id="IPR002641">
    <property type="entry name" value="PNPLA_dom"/>
</dbReference>
<dbReference type="PROSITE" id="PS01237">
    <property type="entry name" value="UPF0028"/>
    <property type="match status" value="1"/>
</dbReference>
<dbReference type="InterPro" id="IPR056556">
    <property type="entry name" value="NTE1_P-loop_dom"/>
</dbReference>
<evidence type="ECO:0000256" key="15">
    <source>
        <dbReference type="SAM" id="MobiDB-lite"/>
    </source>
</evidence>
<dbReference type="InterPro" id="IPR001423">
    <property type="entry name" value="LysoPLipase_patatin_CS"/>
</dbReference>
<protein>
    <recommendedName>
        <fullName evidence="4 14">Lysophospholipase NTE1</fullName>
        <ecNumber evidence="3 14">3.1.1.5</ecNumber>
    </recommendedName>
    <alternativeName>
        <fullName evidence="14">Intracellular phospholipase B</fullName>
    </alternativeName>
</protein>
<feature type="domain" description="PNPLA" evidence="17">
    <location>
        <begin position="1084"/>
        <end position="1248"/>
    </location>
</feature>
<feature type="active site" description="Nucleophile" evidence="13">
    <location>
        <position position="1117"/>
    </location>
</feature>
<keyword evidence="10 14" id="KW-1133">Transmembrane helix</keyword>
<evidence type="ECO:0000256" key="13">
    <source>
        <dbReference type="PROSITE-ProRule" id="PRU01161"/>
    </source>
</evidence>
<feature type="short sequence motif" description="GXGXXG" evidence="13">
    <location>
        <begin position="1088"/>
        <end position="1093"/>
    </location>
</feature>
<feature type="compositionally biased region" description="Polar residues" evidence="15">
    <location>
        <begin position="252"/>
        <end position="263"/>
    </location>
</feature>
<feature type="compositionally biased region" description="Polar residues" evidence="15">
    <location>
        <begin position="546"/>
        <end position="555"/>
    </location>
</feature>
<dbReference type="InterPro" id="IPR000595">
    <property type="entry name" value="cNMP-bd_dom"/>
</dbReference>
<keyword evidence="5 14" id="KW-0812">Transmembrane</keyword>
<comment type="subcellular location">
    <subcellularLocation>
        <location evidence="1 14">Endoplasmic reticulum membrane</location>
    </subcellularLocation>
</comment>
<dbReference type="OrthoDB" id="421051at2759"/>
<evidence type="ECO:0000256" key="9">
    <source>
        <dbReference type="ARBA" id="ARBA00022963"/>
    </source>
</evidence>
<dbReference type="GO" id="GO:0004622">
    <property type="term" value="F:phosphatidylcholine lysophospholipase activity"/>
    <property type="evidence" value="ECO:0007669"/>
    <property type="project" value="UniProtKB-EC"/>
</dbReference>
<comment type="similarity">
    <text evidence="2 14">Belongs to the NTE family.</text>
</comment>
<evidence type="ECO:0000256" key="11">
    <source>
        <dbReference type="ARBA" id="ARBA00023098"/>
    </source>
</evidence>
<dbReference type="SUPFAM" id="SSF51206">
    <property type="entry name" value="cAMP-binding domain-like"/>
    <property type="match status" value="3"/>
</dbReference>
<dbReference type="PANTHER" id="PTHR14226:SF29">
    <property type="entry name" value="NEUROPATHY TARGET ESTERASE SWS"/>
    <property type="match status" value="1"/>
</dbReference>
<sequence length="1384" mass="155040">MSNDTNVILMESANSLDVQDLVEPKNGLIYTTLMLLPRLGWAILQLLYIGLMAIFRAMEPSLSRRLSVSFSVSALLMLSLVFFAVLWALVRYHWLTRYSRLHEDDQAEDEISEQLLDDLHYKDSDDDRDDTSGYFDEFLSAIQIFGYLDRKVFMELTKSMQTYRLNEGETLHHHDVHGFAFVVDGVIQVYSKPLENSGENNGYELINEVKRAAPLSSLFSILSLFTEDVELNEHLNPTRMDDFEINPPPSVSRAQSPTTSSPKGTGYFDHVHDEKVRSESTAKPRESDFDKVSKEILSVAKTPATIAVIPARAFRMLTRKYPRATANIVQIILTRWSRVTFRTCHHYLNLTSHIFQAEVTLNQLATNDFPDWLREGAVRRLQAMAENDQDAKKFSLKRSRKGPVFDLSATSHQVSLDHSIDPTFPGDLLSNVPLSRRPTMANIRDNLQTVNRRDTINLINQQLSQASSKNSSKHNSRPSSLKGAYPSAETSAIDIQKLLPPRMRRNVSFITDDGLHLQEDNQTEDAALRHALVEVMFSIMGFDSTMGRQHQSSGNKPRDEQASNGTLGNTLESFKISATEPVPSSQDSATEVTSVYSDSETIHMSYEEVVEEASEYIDVEFYREGQIISETGKTCPGMFFILDGQLQVVSPKGDGKEEVLYTVHPGSVTGYLETVTGHKASVNIVAKTDVCVAVLSREHFERITERCPALYIYAAKTLTTLLSRPIIQLDFALEWTNVKSGSTIYHQGASADAIYFVLNGRVRTAVEKKDEKQKTGKQTTGEYGQGSTLGELEVFLGGQYLSTAVTVRETELARFPRTLVKSLAQSYPSITFELTKIVATEIVRLKNGEASSVPSAYFRTISVVPTHEGLPVSEFAHRLSAAFTSIGRTSVVLTNASVLRYLGRYAFSRMGTLKLKALLADLEEQYDNVLFVADTGPKTSWTRTCVGMADCVLLLADAQASPKFGPYEPLLLRASAETKLILLQHEQHVVPGSTSRWLKNRPYVKSHNHIHMKFSHKASTVPTTSQEQGAVQKLRSFKRRVEQEFRNRGPQGRSRVIQAERNSYAFKNDFQRLARVLSGQAVGLVLGGGGARGIAHIGVLRALEENQIPIDMVGGTSIGSFVGGLYAREYDNVPLYGRAKRFASRLSNLWRMMLDVTYPATAYTTGHEFNRGIWKAFGESRIEDFWLPYFCNTTNLTRSRMEIHKKGYAWRYIRASMSLAGLVPPIEDKGEMLLDGGYMDNVPVREMIEAGARYIIAVDVGSVDDTSKVQYGDTLSGLWVLFNRWNPFSKHPNVPNIAEIQQRLAYVSSVQALQEAKASPNLLYLRPPIDFYATLDFGKFDEILSVGYTYAIDKLKEVGANDKLGLGAIVSKDPPKVRFRRHSI</sequence>
<feature type="short sequence motif" description="GXSXG" evidence="13">
    <location>
        <begin position="1115"/>
        <end position="1119"/>
    </location>
</feature>
<dbReference type="Pfam" id="PF00027">
    <property type="entry name" value="cNMP_binding"/>
    <property type="match status" value="2"/>
</dbReference>
<name>A0A2T0FKF2_9ASCO</name>
<dbReference type="FunFam" id="3.40.1090.10:FF:000007">
    <property type="entry name" value="Lysophospholipase NTE1"/>
    <property type="match status" value="1"/>
</dbReference>
<dbReference type="InterPro" id="IPR014710">
    <property type="entry name" value="RmlC-like_jellyroll"/>
</dbReference>
<keyword evidence="7 13" id="KW-0378">Hydrolase</keyword>
<feature type="domain" description="Cyclic nucleotide-binding" evidence="16">
    <location>
        <begin position="622"/>
        <end position="703"/>
    </location>
</feature>
<dbReference type="STRING" id="45607.A0A2T0FKF2"/>
<dbReference type="Gene3D" id="3.40.1090.10">
    <property type="entry name" value="Cytosolic phospholipase A2 catalytic domain"/>
    <property type="match status" value="2"/>
</dbReference>
<feature type="transmembrane region" description="Helical" evidence="14">
    <location>
        <begin position="70"/>
        <end position="90"/>
    </location>
</feature>
<feature type="region of interest" description="Disordered" evidence="15">
    <location>
        <begin position="546"/>
        <end position="567"/>
    </location>
</feature>
<dbReference type="Pfam" id="PF01734">
    <property type="entry name" value="Patatin"/>
    <property type="match status" value="1"/>
</dbReference>
<feature type="active site" description="Proton acceptor" evidence="13">
    <location>
        <position position="1235"/>
    </location>
</feature>
<dbReference type="EC" id="3.1.1.5" evidence="3 14"/>
<dbReference type="CDD" id="cd00038">
    <property type="entry name" value="CAP_ED"/>
    <property type="match status" value="2"/>
</dbReference>
<evidence type="ECO:0000256" key="2">
    <source>
        <dbReference type="ARBA" id="ARBA00006636"/>
    </source>
</evidence>
<dbReference type="SMART" id="SM00100">
    <property type="entry name" value="cNMP"/>
    <property type="match status" value="2"/>
</dbReference>
<dbReference type="Pfam" id="PF24179">
    <property type="entry name" value="NTE_Ploop"/>
    <property type="match status" value="1"/>
</dbReference>
<dbReference type="InterPro" id="IPR016035">
    <property type="entry name" value="Acyl_Trfase/lysoPLipase"/>
</dbReference>
<keyword evidence="6" id="KW-0677">Repeat</keyword>
<reference evidence="18 19" key="1">
    <citation type="submission" date="2017-04" db="EMBL/GenBank/DDBJ databases">
        <title>Genome sequencing of [Candida] sorbophila.</title>
        <authorList>
            <person name="Ahn J.O."/>
        </authorList>
    </citation>
    <scope>NUCLEOTIDE SEQUENCE [LARGE SCALE GENOMIC DNA]</scope>
    <source>
        <strain evidence="18 19">DS02</strain>
    </source>
</reference>